<gene>
    <name evidence="2" type="ORF">SCLCIDRAFT_558572</name>
</gene>
<dbReference type="AlphaFoldDB" id="A0A0C3D8H1"/>
<evidence type="ECO:0000313" key="2">
    <source>
        <dbReference type="EMBL" id="KIM52436.1"/>
    </source>
</evidence>
<proteinExistence type="predicted"/>
<feature type="region of interest" description="Disordered" evidence="1">
    <location>
        <begin position="212"/>
        <end position="231"/>
    </location>
</feature>
<dbReference type="EMBL" id="KN822211">
    <property type="protein sequence ID" value="KIM52436.1"/>
    <property type="molecule type" value="Genomic_DNA"/>
</dbReference>
<evidence type="ECO:0000313" key="3">
    <source>
        <dbReference type="Proteomes" id="UP000053989"/>
    </source>
</evidence>
<reference evidence="2 3" key="1">
    <citation type="submission" date="2014-04" db="EMBL/GenBank/DDBJ databases">
        <authorList>
            <consortium name="DOE Joint Genome Institute"/>
            <person name="Kuo A."/>
            <person name="Kohler A."/>
            <person name="Nagy L.G."/>
            <person name="Floudas D."/>
            <person name="Copeland A."/>
            <person name="Barry K.W."/>
            <person name="Cichocki N."/>
            <person name="Veneault-Fourrey C."/>
            <person name="LaButti K."/>
            <person name="Lindquist E.A."/>
            <person name="Lipzen A."/>
            <person name="Lundell T."/>
            <person name="Morin E."/>
            <person name="Murat C."/>
            <person name="Sun H."/>
            <person name="Tunlid A."/>
            <person name="Henrissat B."/>
            <person name="Grigoriev I.V."/>
            <person name="Hibbett D.S."/>
            <person name="Martin F."/>
            <person name="Nordberg H.P."/>
            <person name="Cantor M.N."/>
            <person name="Hua S.X."/>
        </authorList>
    </citation>
    <scope>NUCLEOTIDE SEQUENCE [LARGE SCALE GENOMIC DNA]</scope>
    <source>
        <strain evidence="2 3">Foug A</strain>
    </source>
</reference>
<dbReference type="Proteomes" id="UP000053989">
    <property type="component" value="Unassembled WGS sequence"/>
</dbReference>
<feature type="region of interest" description="Disordered" evidence="1">
    <location>
        <begin position="1"/>
        <end position="196"/>
    </location>
</feature>
<organism evidence="2 3">
    <name type="scientific">Scleroderma citrinum Foug A</name>
    <dbReference type="NCBI Taxonomy" id="1036808"/>
    <lineage>
        <taxon>Eukaryota</taxon>
        <taxon>Fungi</taxon>
        <taxon>Dikarya</taxon>
        <taxon>Basidiomycota</taxon>
        <taxon>Agaricomycotina</taxon>
        <taxon>Agaricomycetes</taxon>
        <taxon>Agaricomycetidae</taxon>
        <taxon>Boletales</taxon>
        <taxon>Sclerodermatineae</taxon>
        <taxon>Sclerodermataceae</taxon>
        <taxon>Scleroderma</taxon>
    </lineage>
</organism>
<protein>
    <submittedName>
        <fullName evidence="2">Uncharacterized protein</fullName>
    </submittedName>
</protein>
<feature type="region of interest" description="Disordered" evidence="1">
    <location>
        <begin position="259"/>
        <end position="337"/>
    </location>
</feature>
<name>A0A0C3D8H1_9AGAM</name>
<feature type="compositionally biased region" description="Basic and acidic residues" evidence="1">
    <location>
        <begin position="265"/>
        <end position="296"/>
    </location>
</feature>
<feature type="compositionally biased region" description="Basic and acidic residues" evidence="1">
    <location>
        <begin position="16"/>
        <end position="32"/>
    </location>
</feature>
<evidence type="ECO:0000256" key="1">
    <source>
        <dbReference type="SAM" id="MobiDB-lite"/>
    </source>
</evidence>
<dbReference type="HOGENOM" id="CLU_071124_0_0_1"/>
<reference evidence="3" key="2">
    <citation type="submission" date="2015-01" db="EMBL/GenBank/DDBJ databases">
        <title>Evolutionary Origins and Diversification of the Mycorrhizal Mutualists.</title>
        <authorList>
            <consortium name="DOE Joint Genome Institute"/>
            <consortium name="Mycorrhizal Genomics Consortium"/>
            <person name="Kohler A."/>
            <person name="Kuo A."/>
            <person name="Nagy L.G."/>
            <person name="Floudas D."/>
            <person name="Copeland A."/>
            <person name="Barry K.W."/>
            <person name="Cichocki N."/>
            <person name="Veneault-Fourrey C."/>
            <person name="LaButti K."/>
            <person name="Lindquist E.A."/>
            <person name="Lipzen A."/>
            <person name="Lundell T."/>
            <person name="Morin E."/>
            <person name="Murat C."/>
            <person name="Riley R."/>
            <person name="Ohm R."/>
            <person name="Sun H."/>
            <person name="Tunlid A."/>
            <person name="Henrissat B."/>
            <person name="Grigoriev I.V."/>
            <person name="Hibbett D.S."/>
            <person name="Martin F."/>
        </authorList>
    </citation>
    <scope>NUCLEOTIDE SEQUENCE [LARGE SCALE GENOMIC DNA]</scope>
    <source>
        <strain evidence="3">Foug A</strain>
    </source>
</reference>
<feature type="compositionally biased region" description="Low complexity" evidence="1">
    <location>
        <begin position="57"/>
        <end position="70"/>
    </location>
</feature>
<feature type="compositionally biased region" description="Basic and acidic residues" evidence="1">
    <location>
        <begin position="120"/>
        <end position="145"/>
    </location>
</feature>
<feature type="compositionally biased region" description="Basic and acidic residues" evidence="1">
    <location>
        <begin position="81"/>
        <end position="100"/>
    </location>
</feature>
<feature type="compositionally biased region" description="Polar residues" evidence="1">
    <location>
        <begin position="1"/>
        <end position="12"/>
    </location>
</feature>
<dbReference type="InParanoid" id="A0A0C3D8H1"/>
<sequence>MTQRTLVGTSPLMSRPSHDKGHTDGSRRRDMVEGPSSPGETARAVREAVPSTTISSAPANDVAATAARADQASKRGKSRRERPDTERGVSSRPHHGEDAPFRNTRARSRSVEPPPVTKVSTRDIARDNGRKPSRKGSEKWRERGELNGIPEGEDQDDVNEGTQPVPSLESDVQPDPELAPRPGQASTSKRVIRETHEDERVVEVLLEDGASECSGVSSGLFSEGDDENVLPPFHDIEVDMEKSLDEDDQETDQALREAAMVQGVRRSEERRQGDVGVEERSSVLEEGEDTVKELHAKMSSTRLARAPRPIIRMQTRSGVIGTRNAQEPTARARSRHG</sequence>
<keyword evidence="3" id="KW-1185">Reference proteome</keyword>
<accession>A0A0C3D8H1</accession>